<dbReference type="SUPFAM" id="SSF53822">
    <property type="entry name" value="Periplasmic binding protein-like I"/>
    <property type="match status" value="1"/>
</dbReference>
<feature type="domain" description="HTH lacI-type" evidence="4">
    <location>
        <begin position="3"/>
        <end position="57"/>
    </location>
</feature>
<dbReference type="Gene3D" id="1.10.260.40">
    <property type="entry name" value="lambda repressor-like DNA-binding domains"/>
    <property type="match status" value="1"/>
</dbReference>
<gene>
    <name evidence="5" type="ORF">HED35_03015</name>
</gene>
<evidence type="ECO:0000256" key="3">
    <source>
        <dbReference type="ARBA" id="ARBA00023163"/>
    </source>
</evidence>
<evidence type="ECO:0000313" key="5">
    <source>
        <dbReference type="EMBL" id="NKC67053.1"/>
    </source>
</evidence>
<dbReference type="GO" id="GO:0000976">
    <property type="term" value="F:transcription cis-regulatory region binding"/>
    <property type="evidence" value="ECO:0007669"/>
    <property type="project" value="TreeGrafter"/>
</dbReference>
<evidence type="ECO:0000259" key="4">
    <source>
        <dbReference type="PROSITE" id="PS50932"/>
    </source>
</evidence>
<accession>A0A7X6D7S2</accession>
<dbReference type="SUPFAM" id="SSF47413">
    <property type="entry name" value="lambda repressor-like DNA-binding domains"/>
    <property type="match status" value="1"/>
</dbReference>
<protein>
    <submittedName>
        <fullName evidence="5">LacI family transcriptional regulator</fullName>
    </submittedName>
</protein>
<proteinExistence type="predicted"/>
<keyword evidence="1" id="KW-0805">Transcription regulation</keyword>
<dbReference type="InterPro" id="IPR000843">
    <property type="entry name" value="HTH_LacI"/>
</dbReference>
<keyword evidence="2" id="KW-0238">DNA-binding</keyword>
<dbReference type="CDD" id="cd06294">
    <property type="entry name" value="PBP1_MalR-like"/>
    <property type="match status" value="1"/>
</dbReference>
<dbReference type="Proteomes" id="UP000521358">
    <property type="component" value="Unassembled WGS sequence"/>
</dbReference>
<dbReference type="PROSITE" id="PS50932">
    <property type="entry name" value="HTH_LACI_2"/>
    <property type="match status" value="1"/>
</dbReference>
<dbReference type="InterPro" id="IPR010982">
    <property type="entry name" value="Lambda_DNA-bd_dom_sf"/>
</dbReference>
<dbReference type="Gene3D" id="3.40.50.2300">
    <property type="match status" value="2"/>
</dbReference>
<dbReference type="InterPro" id="IPR046335">
    <property type="entry name" value="LacI/GalR-like_sensor"/>
</dbReference>
<dbReference type="RefSeq" id="WP_167806318.1">
    <property type="nucleotide sequence ID" value="NZ_CP081459.1"/>
</dbReference>
<sequence length="341" mass="38818">MSVTIKDVAKEVGVAPSTVSRTLKDHPSISNETKERVRKAMDKLGYVPNVSAQNLANKYVNTIGVILPVTKSQESKNNPFHLEMLTAMSEEASRQKVTIAIASGETEEELLNNVELMYRQKRVDGFILLYSKEDDQILEYLVTKKVPFTIVGQPYKYHNESNCVDNDNQLLGYTATKHLIEKGHEKIVFVTNNQTENFSKDRLFGYEKCMKEHGLEPFKELSLITPESYAEFDTVFRENQPTACVAIDDMFAIRLIQMIQFLGFSVPDDVSVISFNNSIFTTLLHPYITSIDVNISELGKTAVQEFLLQLKEENSMKKRVIIPHRLIENETVIRRGCNKNV</sequence>
<dbReference type="GO" id="GO:0003700">
    <property type="term" value="F:DNA-binding transcription factor activity"/>
    <property type="evidence" value="ECO:0007669"/>
    <property type="project" value="TreeGrafter"/>
</dbReference>
<evidence type="ECO:0000313" key="6">
    <source>
        <dbReference type="Proteomes" id="UP000521358"/>
    </source>
</evidence>
<dbReference type="Pfam" id="PF13377">
    <property type="entry name" value="Peripla_BP_3"/>
    <property type="match status" value="1"/>
</dbReference>
<organism evidence="5 6">
    <name type="scientific">Vagococcus fluvialis</name>
    <dbReference type="NCBI Taxonomy" id="2738"/>
    <lineage>
        <taxon>Bacteria</taxon>
        <taxon>Bacillati</taxon>
        <taxon>Bacillota</taxon>
        <taxon>Bacilli</taxon>
        <taxon>Lactobacillales</taxon>
        <taxon>Enterococcaceae</taxon>
        <taxon>Vagococcus</taxon>
    </lineage>
</organism>
<dbReference type="SMART" id="SM00354">
    <property type="entry name" value="HTH_LACI"/>
    <property type="match status" value="1"/>
</dbReference>
<evidence type="ECO:0000256" key="1">
    <source>
        <dbReference type="ARBA" id="ARBA00023015"/>
    </source>
</evidence>
<evidence type="ECO:0000256" key="2">
    <source>
        <dbReference type="ARBA" id="ARBA00023125"/>
    </source>
</evidence>
<dbReference type="AlphaFoldDB" id="A0A7X6D7S2"/>
<dbReference type="EMBL" id="JAAVMB010000002">
    <property type="protein sequence ID" value="NKC67053.1"/>
    <property type="molecule type" value="Genomic_DNA"/>
</dbReference>
<dbReference type="Pfam" id="PF00356">
    <property type="entry name" value="LacI"/>
    <property type="match status" value="1"/>
</dbReference>
<dbReference type="PANTHER" id="PTHR30146">
    <property type="entry name" value="LACI-RELATED TRANSCRIPTIONAL REPRESSOR"/>
    <property type="match status" value="1"/>
</dbReference>
<dbReference type="InterPro" id="IPR028082">
    <property type="entry name" value="Peripla_BP_I"/>
</dbReference>
<comment type="caution">
    <text evidence="5">The sequence shown here is derived from an EMBL/GenBank/DDBJ whole genome shotgun (WGS) entry which is preliminary data.</text>
</comment>
<name>A0A7X6D7S2_9ENTE</name>
<reference evidence="5 6" key="1">
    <citation type="submission" date="2020-03" db="EMBL/GenBank/DDBJ databases">
        <title>Bacterial samples isolated from urine from healthy bovine heifers (Gyr breed).</title>
        <authorList>
            <person name="Giannattasio-Ferraz S."/>
            <person name="Maskeri L."/>
            <person name="Penido A."/>
            <person name="Barbosa-Stancioli E.F."/>
            <person name="Putonti C."/>
        </authorList>
    </citation>
    <scope>NUCLEOTIDE SEQUENCE [LARGE SCALE GENOMIC DNA]</scope>
    <source>
        <strain evidence="5 6">UFMG-H7</strain>
    </source>
</reference>
<keyword evidence="3" id="KW-0804">Transcription</keyword>
<dbReference type="CDD" id="cd01392">
    <property type="entry name" value="HTH_LacI"/>
    <property type="match status" value="1"/>
</dbReference>
<dbReference type="PANTHER" id="PTHR30146:SF109">
    <property type="entry name" value="HTH-TYPE TRANSCRIPTIONAL REGULATOR GALS"/>
    <property type="match status" value="1"/>
</dbReference>